<dbReference type="CDD" id="cd18809">
    <property type="entry name" value="SF1_C_RecD"/>
    <property type="match status" value="1"/>
</dbReference>
<protein>
    <submittedName>
        <fullName evidence="1">DNA helicase PIF1/RRM3</fullName>
        <ecNumber evidence="1">3.6.4.12</ecNumber>
    </submittedName>
</protein>
<dbReference type="InterPro" id="IPR027417">
    <property type="entry name" value="P-loop_NTPase"/>
</dbReference>
<dbReference type="STRING" id="72359.L7JS92"/>
<sequence>MTIHKSQGQSFDKVGVYLHNPIFVHGQLYMALSRVRHADGLKVYIANNGDQNRADNNMVYTRNVVCNVLLH</sequence>
<keyword evidence="1" id="KW-0378">Hydrolase</keyword>
<evidence type="ECO:0000313" key="2">
    <source>
        <dbReference type="Proteomes" id="UP000011185"/>
    </source>
</evidence>
<dbReference type="GO" id="GO:0016787">
    <property type="term" value="F:hydrolase activity"/>
    <property type="evidence" value="ECO:0007669"/>
    <property type="project" value="UniProtKB-KW"/>
</dbReference>
<reference evidence="1 2" key="1">
    <citation type="journal article" date="2012" name="PLoS Pathog.">
        <title>The genome of the obligate intracellular parasite Trachipleistophora hominis: new insights into microsporidian genome dynamics and reductive evolution.</title>
        <authorList>
            <person name="Heinz E."/>
            <person name="Williams T.A."/>
            <person name="Nakjang S."/>
            <person name="Noel C.J."/>
            <person name="Swan D.C."/>
            <person name="Goldberg A.V."/>
            <person name="Harris S.R."/>
            <person name="Weinmaier T."/>
            <person name="Markert S."/>
            <person name="Becher D."/>
            <person name="Bernhardt J."/>
            <person name="Dagan T."/>
            <person name="Hacker C."/>
            <person name="Lucocq J.M."/>
            <person name="Schweder T."/>
            <person name="Rattei T."/>
            <person name="Hall N."/>
            <person name="Hirt R.P."/>
            <person name="Embley T.M."/>
        </authorList>
    </citation>
    <scope>NUCLEOTIDE SEQUENCE [LARGE SCALE GENOMIC DNA]</scope>
</reference>
<keyword evidence="1" id="KW-0547">Nucleotide-binding</keyword>
<keyword evidence="2" id="KW-1185">Reference proteome</keyword>
<dbReference type="EC" id="3.6.4.12" evidence="1"/>
<dbReference type="HOGENOM" id="CLU_001324_11_0_1"/>
<keyword evidence="1" id="KW-0347">Helicase</keyword>
<dbReference type="AlphaFoldDB" id="L7JS92"/>
<dbReference type="Proteomes" id="UP000011185">
    <property type="component" value="Unassembled WGS sequence"/>
</dbReference>
<proteinExistence type="predicted"/>
<keyword evidence="1" id="KW-0067">ATP-binding</keyword>
<evidence type="ECO:0000313" key="1">
    <source>
        <dbReference type="EMBL" id="ELQ74289.1"/>
    </source>
</evidence>
<dbReference type="VEuPathDB" id="MicrosporidiaDB:THOM_2795"/>
<dbReference type="InParanoid" id="L7JS92"/>
<dbReference type="OMA" id="RYTQNIV"/>
<dbReference type="Gene3D" id="3.40.50.300">
    <property type="entry name" value="P-loop containing nucleotide triphosphate hydrolases"/>
    <property type="match status" value="1"/>
</dbReference>
<dbReference type="GO" id="GO:0003678">
    <property type="term" value="F:DNA helicase activity"/>
    <property type="evidence" value="ECO:0007669"/>
    <property type="project" value="UniProtKB-EC"/>
</dbReference>
<dbReference type="OrthoDB" id="3353471at2759"/>
<dbReference type="EMBL" id="JH994054">
    <property type="protein sequence ID" value="ELQ74289.1"/>
    <property type="molecule type" value="Genomic_DNA"/>
</dbReference>
<accession>L7JS92</accession>
<gene>
    <name evidence="1" type="ORF">THOM_2795</name>
</gene>
<organism evidence="1 2">
    <name type="scientific">Trachipleistophora hominis</name>
    <name type="common">Microsporidian parasite</name>
    <dbReference type="NCBI Taxonomy" id="72359"/>
    <lineage>
        <taxon>Eukaryota</taxon>
        <taxon>Fungi</taxon>
        <taxon>Fungi incertae sedis</taxon>
        <taxon>Microsporidia</taxon>
        <taxon>Pleistophoridae</taxon>
        <taxon>Trachipleistophora</taxon>
    </lineage>
</organism>
<dbReference type="SUPFAM" id="SSF52540">
    <property type="entry name" value="P-loop containing nucleoside triphosphate hydrolases"/>
    <property type="match status" value="1"/>
</dbReference>
<name>L7JS92_TRAHO</name>